<protein>
    <submittedName>
        <fullName evidence="5">Splicing factor</fullName>
    </submittedName>
</protein>
<comment type="subcellular location">
    <subcellularLocation>
        <location evidence="1">Nucleus</location>
    </subcellularLocation>
</comment>
<dbReference type="InterPro" id="IPR009360">
    <property type="entry name" value="Isy1"/>
</dbReference>
<reference evidence="5 6" key="1">
    <citation type="submission" date="2024-03" db="EMBL/GenBank/DDBJ databases">
        <title>Aureococcus anophagefferens CCMP1851 and Kratosvirus quantuckense: Draft genome of a second virus-susceptible host strain in the model system.</title>
        <authorList>
            <person name="Chase E."/>
            <person name="Truchon A.R."/>
            <person name="Schepens W."/>
            <person name="Wilhelm S.W."/>
        </authorList>
    </citation>
    <scope>NUCLEOTIDE SEQUENCE [LARGE SCALE GENOMIC DNA]</scope>
    <source>
        <strain evidence="5 6">CCMP1851</strain>
    </source>
</reference>
<dbReference type="InterPro" id="IPR029012">
    <property type="entry name" value="Helix_hairpin_bin_sf"/>
</dbReference>
<organism evidence="5 6">
    <name type="scientific">Aureococcus anophagefferens</name>
    <name type="common">Harmful bloom alga</name>
    <dbReference type="NCBI Taxonomy" id="44056"/>
    <lineage>
        <taxon>Eukaryota</taxon>
        <taxon>Sar</taxon>
        <taxon>Stramenopiles</taxon>
        <taxon>Ochrophyta</taxon>
        <taxon>Pelagophyceae</taxon>
        <taxon>Pelagomonadales</taxon>
        <taxon>Pelagomonadaceae</taxon>
        <taxon>Aureococcus</taxon>
    </lineage>
</organism>
<dbReference type="Pfam" id="PF06246">
    <property type="entry name" value="Isy1"/>
    <property type="match status" value="1"/>
</dbReference>
<comment type="caution">
    <text evidence="5">The sequence shown here is derived from an EMBL/GenBank/DDBJ whole genome shotgun (WGS) entry which is preliminary data.</text>
</comment>
<gene>
    <name evidence="5" type="primary">ISY1</name>
    <name evidence="5" type="ORF">SO694_00074151</name>
</gene>
<feature type="compositionally biased region" description="Basic and acidic residues" evidence="4">
    <location>
        <begin position="197"/>
        <end position="207"/>
    </location>
</feature>
<dbReference type="Proteomes" id="UP001363151">
    <property type="component" value="Unassembled WGS sequence"/>
</dbReference>
<evidence type="ECO:0000256" key="3">
    <source>
        <dbReference type="ARBA" id="ARBA00023242"/>
    </source>
</evidence>
<dbReference type="SUPFAM" id="SSF140102">
    <property type="entry name" value="ISY1 domain-like"/>
    <property type="match status" value="1"/>
</dbReference>
<evidence type="ECO:0000256" key="1">
    <source>
        <dbReference type="ARBA" id="ARBA00004123"/>
    </source>
</evidence>
<feature type="compositionally biased region" description="Acidic residues" evidence="4">
    <location>
        <begin position="208"/>
        <end position="218"/>
    </location>
</feature>
<evidence type="ECO:0000313" key="5">
    <source>
        <dbReference type="EMBL" id="KAK7230908.1"/>
    </source>
</evidence>
<dbReference type="InterPro" id="IPR037200">
    <property type="entry name" value="Isy1_sf"/>
</dbReference>
<keyword evidence="6" id="KW-1185">Reference proteome</keyword>
<comment type="similarity">
    <text evidence="2">Belongs to the ISY1 family.</text>
</comment>
<evidence type="ECO:0000256" key="2">
    <source>
        <dbReference type="ARBA" id="ARBA00007002"/>
    </source>
</evidence>
<feature type="region of interest" description="Disordered" evidence="4">
    <location>
        <begin position="197"/>
        <end position="224"/>
    </location>
</feature>
<dbReference type="PANTHER" id="PTHR13021">
    <property type="entry name" value="PRE-MRNA-SPLICING FACTOR ISY1"/>
    <property type="match status" value="1"/>
</dbReference>
<evidence type="ECO:0000256" key="4">
    <source>
        <dbReference type="SAM" id="MobiDB-lite"/>
    </source>
</evidence>
<keyword evidence="3" id="KW-0539">Nucleus</keyword>
<proteinExistence type="inferred from homology"/>
<evidence type="ECO:0000313" key="6">
    <source>
        <dbReference type="Proteomes" id="UP001363151"/>
    </source>
</evidence>
<dbReference type="EMBL" id="JBBJCI010000422">
    <property type="protein sequence ID" value="KAK7230908.1"/>
    <property type="molecule type" value="Genomic_DNA"/>
</dbReference>
<accession>A0ABR1FHI4</accession>
<dbReference type="Gene3D" id="1.10.287.660">
    <property type="entry name" value="Helix hairpin bin"/>
    <property type="match status" value="1"/>
</dbReference>
<sequence length="305" mass="33401">MARNEEKAQQMLNKWVTMKQEFNAGNIAERRPFLATDCKSLADCEKWRLQIMREITRKVAEIQNQGLGEHKIRDLNDTINKLLREKGHWQFRIRDLGGPDYNALEPKALDAEGRPLPGGGGYKYFGAARDLPGVKELFEAPPPVKKRRTRGDMFKHVTPDYYGFRDDNDPSLAAKEAVVEEATVAKLRAAELAAKEARRARRARDGDDASSSDDDPDAEAALLGAVDDQADAAVAKFEGDAAARLQFDKDVDAARRGASLTSKKRDLLDLLDDDGAGDDDDGVDALDAAVEGGYDAEATAPAEAA</sequence>
<name>A0ABR1FHI4_AURAN</name>